<dbReference type="InterPro" id="IPR029063">
    <property type="entry name" value="SAM-dependent_MTases_sf"/>
</dbReference>
<dbReference type="RefSeq" id="WP_117331332.1">
    <property type="nucleotide sequence ID" value="NZ_QUWK01000016.1"/>
</dbReference>
<dbReference type="PANTHER" id="PTHR11579:SF0">
    <property type="entry name" value="PROTEIN-L-ISOASPARTATE(D-ASPARTATE) O-METHYLTRANSFERASE"/>
    <property type="match status" value="1"/>
</dbReference>
<dbReference type="CDD" id="cd02440">
    <property type="entry name" value="AdoMet_MTases"/>
    <property type="match status" value="1"/>
</dbReference>
<evidence type="ECO:0000313" key="10">
    <source>
        <dbReference type="EMBL" id="RFU93904.1"/>
    </source>
</evidence>
<dbReference type="SUPFAM" id="SSF53335">
    <property type="entry name" value="S-adenosyl-L-methionine-dependent methyltransferases"/>
    <property type="match status" value="1"/>
</dbReference>
<dbReference type="GO" id="GO:0005737">
    <property type="term" value="C:cytoplasm"/>
    <property type="evidence" value="ECO:0007669"/>
    <property type="project" value="UniProtKB-SubCell"/>
</dbReference>
<keyword evidence="6 10" id="KW-0489">Methyltransferase</keyword>
<keyword evidence="5" id="KW-0963">Cytoplasm</keyword>
<dbReference type="FunFam" id="3.40.50.150:FF:000010">
    <property type="entry name" value="Protein-L-isoaspartate O-methyltransferase"/>
    <property type="match status" value="1"/>
</dbReference>
<protein>
    <recommendedName>
        <fullName evidence="4 9">Protein-L-isoaspartate O-methyltransferase</fullName>
        <ecNumber evidence="3 9">2.1.1.77</ecNumber>
    </recommendedName>
</protein>
<comment type="subcellular location">
    <subcellularLocation>
        <location evidence="1">Cytoplasm</location>
    </subcellularLocation>
</comment>
<evidence type="ECO:0000256" key="5">
    <source>
        <dbReference type="ARBA" id="ARBA00022490"/>
    </source>
</evidence>
<sequence length="189" mass="21204">MDEKLQQFFSSLDRSRFVDEPYKALSSLDHPLPIGYGQTISQPSLVAYMTEQLELNKKHTVLEIGTGSGYQSAFLAEFSGEVYTVERINELSKKAKKRLDSLGYKNIHYRVGDGTLGWPEHAPFDRIMVTAAPSKIPEALLDQLAPEGIMIIPVGPEGWQELLKVIKDRHGSVSERKLLDVTFVTLVDK</sequence>
<keyword evidence="7 10" id="KW-0808">Transferase</keyword>
<dbReference type="GO" id="GO:0004719">
    <property type="term" value="F:protein-L-isoaspartate (D-aspartate) O-methyltransferase activity"/>
    <property type="evidence" value="ECO:0007669"/>
    <property type="project" value="UniProtKB-UniRule"/>
</dbReference>
<keyword evidence="8" id="KW-0949">S-adenosyl-L-methionine</keyword>
<dbReference type="EC" id="2.1.1.77" evidence="3 9"/>
<evidence type="ECO:0000256" key="4">
    <source>
        <dbReference type="ARBA" id="ARBA00013346"/>
    </source>
</evidence>
<comment type="caution">
    <text evidence="10">The sequence shown here is derived from an EMBL/GenBank/DDBJ whole genome shotgun (WGS) entry which is preliminary data.</text>
</comment>
<evidence type="ECO:0000313" key="11">
    <source>
        <dbReference type="Proteomes" id="UP000264002"/>
    </source>
</evidence>
<dbReference type="GO" id="GO:0032259">
    <property type="term" value="P:methylation"/>
    <property type="evidence" value="ECO:0007669"/>
    <property type="project" value="UniProtKB-KW"/>
</dbReference>
<organism evidence="10 11">
    <name type="scientific">Sphaerochaeta halotolerans</name>
    <dbReference type="NCBI Taxonomy" id="2293840"/>
    <lineage>
        <taxon>Bacteria</taxon>
        <taxon>Pseudomonadati</taxon>
        <taxon>Spirochaetota</taxon>
        <taxon>Spirochaetia</taxon>
        <taxon>Spirochaetales</taxon>
        <taxon>Sphaerochaetaceae</taxon>
        <taxon>Sphaerochaeta</taxon>
    </lineage>
</organism>
<reference evidence="10 11" key="2">
    <citation type="submission" date="2018-09" db="EMBL/GenBank/DDBJ databases">
        <title>Genome of Sphaerochaeta halotolerans strain 4-11.</title>
        <authorList>
            <person name="Nazina T.N."/>
            <person name="Sokolova D.S."/>
        </authorList>
    </citation>
    <scope>NUCLEOTIDE SEQUENCE [LARGE SCALE GENOMIC DNA]</scope>
    <source>
        <strain evidence="10 11">4-11</strain>
    </source>
</reference>
<dbReference type="PANTHER" id="PTHR11579">
    <property type="entry name" value="PROTEIN-L-ISOASPARTATE O-METHYLTRANSFERASE"/>
    <property type="match status" value="1"/>
</dbReference>
<name>A0A372MDR6_9SPIR</name>
<accession>A0A372MDR6</accession>
<comment type="similarity">
    <text evidence="2">Belongs to the methyltransferase superfamily. L-isoaspartyl/D-aspartyl protein methyltransferase family.</text>
</comment>
<dbReference type="NCBIfam" id="NF001453">
    <property type="entry name" value="PRK00312.1"/>
    <property type="match status" value="1"/>
</dbReference>
<dbReference type="EMBL" id="QUWK01000016">
    <property type="protein sequence ID" value="RFU93904.1"/>
    <property type="molecule type" value="Genomic_DNA"/>
</dbReference>
<evidence type="ECO:0000256" key="6">
    <source>
        <dbReference type="ARBA" id="ARBA00022603"/>
    </source>
</evidence>
<gene>
    <name evidence="10" type="ORF">DYP60_12405</name>
</gene>
<dbReference type="AlphaFoldDB" id="A0A372MDR6"/>
<evidence type="ECO:0000256" key="2">
    <source>
        <dbReference type="ARBA" id="ARBA00005369"/>
    </source>
</evidence>
<dbReference type="Pfam" id="PF01135">
    <property type="entry name" value="PCMT"/>
    <property type="match status" value="1"/>
</dbReference>
<dbReference type="GO" id="GO:0030091">
    <property type="term" value="P:protein repair"/>
    <property type="evidence" value="ECO:0007669"/>
    <property type="project" value="UniProtKB-UniRule"/>
</dbReference>
<evidence type="ECO:0000256" key="9">
    <source>
        <dbReference type="NCBIfam" id="TIGR00080"/>
    </source>
</evidence>
<dbReference type="InterPro" id="IPR000682">
    <property type="entry name" value="PCMT"/>
</dbReference>
<evidence type="ECO:0000256" key="7">
    <source>
        <dbReference type="ARBA" id="ARBA00022679"/>
    </source>
</evidence>
<dbReference type="Proteomes" id="UP000264002">
    <property type="component" value="Unassembled WGS sequence"/>
</dbReference>
<keyword evidence="11" id="KW-1185">Reference proteome</keyword>
<proteinExistence type="inferred from homology"/>
<evidence type="ECO:0000256" key="8">
    <source>
        <dbReference type="ARBA" id="ARBA00022691"/>
    </source>
</evidence>
<dbReference type="PROSITE" id="PS01279">
    <property type="entry name" value="PCMT"/>
    <property type="match status" value="1"/>
</dbReference>
<reference evidence="11" key="1">
    <citation type="submission" date="2018-08" db="EMBL/GenBank/DDBJ databases">
        <authorList>
            <person name="Grouzdev D.S."/>
            <person name="Krutkina M.S."/>
        </authorList>
    </citation>
    <scope>NUCLEOTIDE SEQUENCE [LARGE SCALE GENOMIC DNA]</scope>
    <source>
        <strain evidence="11">4-11</strain>
    </source>
</reference>
<evidence type="ECO:0000256" key="3">
    <source>
        <dbReference type="ARBA" id="ARBA00011890"/>
    </source>
</evidence>
<evidence type="ECO:0000256" key="1">
    <source>
        <dbReference type="ARBA" id="ARBA00004496"/>
    </source>
</evidence>
<dbReference type="NCBIfam" id="TIGR00080">
    <property type="entry name" value="pimt"/>
    <property type="match status" value="1"/>
</dbReference>
<dbReference type="Gene3D" id="3.40.50.150">
    <property type="entry name" value="Vaccinia Virus protein VP39"/>
    <property type="match status" value="1"/>
</dbReference>